<accession>A0A2S6BQ75</accession>
<reference evidence="5" key="1">
    <citation type="journal article" date="2017" name="bioRxiv">
        <title>Conservation of a gene cluster reveals novel cercosporin biosynthetic mechanisms and extends production to the genus Colletotrichum.</title>
        <authorList>
            <person name="de Jonge R."/>
            <person name="Ebert M.K."/>
            <person name="Huitt-Roehl C.R."/>
            <person name="Pal P."/>
            <person name="Suttle J.C."/>
            <person name="Spanner R.E."/>
            <person name="Neubauer J.D."/>
            <person name="Jurick W.M.II."/>
            <person name="Stott K.A."/>
            <person name="Secor G.A."/>
            <person name="Thomma B.P.H.J."/>
            <person name="Van de Peer Y."/>
            <person name="Townsend C.A."/>
            <person name="Bolton M.D."/>
        </authorList>
    </citation>
    <scope>NUCLEOTIDE SEQUENCE [LARGE SCALE GENOMIC DNA]</scope>
    <source>
        <strain evidence="5">CBS538.71</strain>
    </source>
</reference>
<evidence type="ECO:0000256" key="2">
    <source>
        <dbReference type="SAM" id="Phobius"/>
    </source>
</evidence>
<feature type="compositionally biased region" description="Basic and acidic residues" evidence="1">
    <location>
        <begin position="317"/>
        <end position="327"/>
    </location>
</feature>
<feature type="chain" id="PRO_5015633617" evidence="3">
    <location>
        <begin position="24"/>
        <end position="451"/>
    </location>
</feature>
<protein>
    <submittedName>
        <fullName evidence="4">Uncharacterized protein</fullName>
    </submittedName>
</protein>
<evidence type="ECO:0000256" key="1">
    <source>
        <dbReference type="SAM" id="MobiDB-lite"/>
    </source>
</evidence>
<gene>
    <name evidence="4" type="ORF">CBER1_02172</name>
</gene>
<feature type="region of interest" description="Disordered" evidence="1">
    <location>
        <begin position="311"/>
        <end position="344"/>
    </location>
</feature>
<dbReference type="EMBL" id="PNEN01001800">
    <property type="protein sequence ID" value="PPJ49633.1"/>
    <property type="molecule type" value="Genomic_DNA"/>
</dbReference>
<evidence type="ECO:0000313" key="5">
    <source>
        <dbReference type="Proteomes" id="UP000237631"/>
    </source>
</evidence>
<sequence length="451" mass="48882">MISARISLLLRLALAFYTSLAAAASNSQQPLVGERIYKVGDQIPVTCLNRTVDTGEHITDENNQLVYIPAFTCNETGRPLELIFGVERDINCTIDFIDDPFFHLLEYYVHNDVPLTCRIPTKPLAPSVLKEDFEKSTKDNTEGQGSLSEIYTPMIIALAGTLQLSHLHVATHLNVLVHAAPKNVAPGTIAAATAYSISRDPPSRIVIGDPLPLQFSVRWYPNTLLPSGWTGVGGHLTFSTVVYCFLTALATAAICVSYFRGIELPRRLKNHGRERTSGIERGGLGSGLGGYGIVGVGNGPLSFVQRSAATTAFSSPEKQRHERKPADLESANGTRVPVSSRKPSSATTAFLLTQKQKHEQQPKLLERGNASRKPLPPHSHFFSIFNPSSFFTSSSSSDALATFDASSLASRGSSTLAASLSSRDFDSASSLRSQALLADIALSLWLRDDKR</sequence>
<dbReference type="OrthoDB" id="18530at2759"/>
<comment type="caution">
    <text evidence="4">The sequence shown here is derived from an EMBL/GenBank/DDBJ whole genome shotgun (WGS) entry which is preliminary data.</text>
</comment>
<dbReference type="STRING" id="357750.A0A2S6BQ75"/>
<keyword evidence="2" id="KW-0472">Membrane</keyword>
<dbReference type="Proteomes" id="UP000237631">
    <property type="component" value="Unassembled WGS sequence"/>
</dbReference>
<evidence type="ECO:0000313" key="4">
    <source>
        <dbReference type="EMBL" id="PPJ49633.1"/>
    </source>
</evidence>
<dbReference type="PANTHER" id="PTHR40368:SF1">
    <property type="entry name" value="YALI0F14399P"/>
    <property type="match status" value="1"/>
</dbReference>
<dbReference type="PANTHER" id="PTHR40368">
    <property type="entry name" value="YALI0F14399P"/>
    <property type="match status" value="1"/>
</dbReference>
<keyword evidence="3" id="KW-0732">Signal</keyword>
<keyword evidence="2" id="KW-0812">Transmembrane</keyword>
<evidence type="ECO:0000256" key="3">
    <source>
        <dbReference type="SAM" id="SignalP"/>
    </source>
</evidence>
<feature type="transmembrane region" description="Helical" evidence="2">
    <location>
        <begin position="240"/>
        <end position="259"/>
    </location>
</feature>
<proteinExistence type="predicted"/>
<keyword evidence="2" id="KW-1133">Transmembrane helix</keyword>
<name>A0A2S6BQ75_9PEZI</name>
<keyword evidence="5" id="KW-1185">Reference proteome</keyword>
<dbReference type="AlphaFoldDB" id="A0A2S6BQ75"/>
<organism evidence="4 5">
    <name type="scientific">Cercospora berteroae</name>
    <dbReference type="NCBI Taxonomy" id="357750"/>
    <lineage>
        <taxon>Eukaryota</taxon>
        <taxon>Fungi</taxon>
        <taxon>Dikarya</taxon>
        <taxon>Ascomycota</taxon>
        <taxon>Pezizomycotina</taxon>
        <taxon>Dothideomycetes</taxon>
        <taxon>Dothideomycetidae</taxon>
        <taxon>Mycosphaerellales</taxon>
        <taxon>Mycosphaerellaceae</taxon>
        <taxon>Cercospora</taxon>
    </lineage>
</organism>
<feature type="signal peptide" evidence="3">
    <location>
        <begin position="1"/>
        <end position="23"/>
    </location>
</feature>